<comment type="caution">
    <text evidence="4">The sequence shown here is derived from an EMBL/GenBank/DDBJ whole genome shotgun (WGS) entry which is preliminary data.</text>
</comment>
<dbReference type="SFLD" id="SFLDG01153">
    <property type="entry name" value="Main.4:_Theta-like"/>
    <property type="match status" value="1"/>
</dbReference>
<evidence type="ECO:0000259" key="2">
    <source>
        <dbReference type="PROSITE" id="PS50404"/>
    </source>
</evidence>
<dbReference type="PROSITE" id="PS50404">
    <property type="entry name" value="GST_NTER"/>
    <property type="match status" value="1"/>
</dbReference>
<feature type="domain" description="GST N-terminal" evidence="2">
    <location>
        <begin position="1"/>
        <end position="82"/>
    </location>
</feature>
<dbReference type="Pfam" id="PF13417">
    <property type="entry name" value="GST_N_3"/>
    <property type="match status" value="1"/>
</dbReference>
<dbReference type="InterPro" id="IPR010987">
    <property type="entry name" value="Glutathione-S-Trfase_C-like"/>
</dbReference>
<keyword evidence="5" id="KW-1185">Reference proteome</keyword>
<gene>
    <name evidence="4" type="ORF">ABMA27_015474</name>
</gene>
<dbReference type="CDD" id="cd03177">
    <property type="entry name" value="GST_C_Delta_Epsilon"/>
    <property type="match status" value="1"/>
</dbReference>
<reference evidence="4 5" key="1">
    <citation type="submission" date="2024-06" db="EMBL/GenBank/DDBJ databases">
        <title>A chromosome-level genome assembly of beet webworm, Loxostege sticticalis.</title>
        <authorList>
            <person name="Zhang Y."/>
        </authorList>
    </citation>
    <scope>NUCLEOTIDE SEQUENCE [LARGE SCALE GENOMIC DNA]</scope>
    <source>
        <strain evidence="4">AQ026</strain>
        <tissue evidence="4">Whole body</tissue>
    </source>
</reference>
<dbReference type="SFLD" id="SFLDG00358">
    <property type="entry name" value="Main_(cytGST)"/>
    <property type="match status" value="1"/>
</dbReference>
<dbReference type="PANTHER" id="PTHR43969:SF9">
    <property type="entry name" value="GLUTATHIONE S TRANSFERASE D10, ISOFORM A-RELATED"/>
    <property type="match status" value="1"/>
</dbReference>
<dbReference type="InterPro" id="IPR040079">
    <property type="entry name" value="Glutathione_S-Trfase"/>
</dbReference>
<dbReference type="SUPFAM" id="SSF47616">
    <property type="entry name" value="GST C-terminal domain-like"/>
    <property type="match status" value="1"/>
</dbReference>
<protein>
    <submittedName>
        <fullName evidence="4">Uncharacterized protein</fullName>
    </submittedName>
</protein>
<proteinExistence type="predicted"/>
<dbReference type="SUPFAM" id="SSF52833">
    <property type="entry name" value="Thioredoxin-like"/>
    <property type="match status" value="1"/>
</dbReference>
<dbReference type="Gene3D" id="3.40.30.10">
    <property type="entry name" value="Glutaredoxin"/>
    <property type="match status" value="1"/>
</dbReference>
<dbReference type="EMBL" id="JBEUOH010000007">
    <property type="protein sequence ID" value="KAL0892318.1"/>
    <property type="molecule type" value="Genomic_DNA"/>
</dbReference>
<evidence type="ECO:0000313" key="5">
    <source>
        <dbReference type="Proteomes" id="UP001549920"/>
    </source>
</evidence>
<dbReference type="InterPro" id="IPR004046">
    <property type="entry name" value="GST_C"/>
</dbReference>
<evidence type="ECO:0000313" key="4">
    <source>
        <dbReference type="EMBL" id="KAL0892318.1"/>
    </source>
</evidence>
<organism evidence="4 5">
    <name type="scientific">Loxostege sticticalis</name>
    <name type="common">Beet webworm moth</name>
    <dbReference type="NCBI Taxonomy" id="481309"/>
    <lineage>
        <taxon>Eukaryota</taxon>
        <taxon>Metazoa</taxon>
        <taxon>Ecdysozoa</taxon>
        <taxon>Arthropoda</taxon>
        <taxon>Hexapoda</taxon>
        <taxon>Insecta</taxon>
        <taxon>Pterygota</taxon>
        <taxon>Neoptera</taxon>
        <taxon>Endopterygota</taxon>
        <taxon>Lepidoptera</taxon>
        <taxon>Glossata</taxon>
        <taxon>Ditrysia</taxon>
        <taxon>Pyraloidea</taxon>
        <taxon>Crambidae</taxon>
        <taxon>Pyraustinae</taxon>
        <taxon>Loxostege</taxon>
    </lineage>
</organism>
<dbReference type="Pfam" id="PF00043">
    <property type="entry name" value="GST_C"/>
    <property type="match status" value="1"/>
</dbReference>
<feature type="domain" description="GST C-terminal" evidence="3">
    <location>
        <begin position="88"/>
        <end position="218"/>
    </location>
</feature>
<evidence type="ECO:0000259" key="3">
    <source>
        <dbReference type="PROSITE" id="PS50405"/>
    </source>
</evidence>
<dbReference type="Proteomes" id="UP001549920">
    <property type="component" value="Unassembled WGS sequence"/>
</dbReference>
<accession>A0ABR3I7R4</accession>
<dbReference type="Gene3D" id="1.20.1050.10">
    <property type="match status" value="1"/>
</dbReference>
<dbReference type="InterPro" id="IPR036249">
    <property type="entry name" value="Thioredoxin-like_sf"/>
</dbReference>
<dbReference type="PROSITE" id="PS50405">
    <property type="entry name" value="GST_CTER"/>
    <property type="match status" value="1"/>
</dbReference>
<dbReference type="SFLD" id="SFLDS00019">
    <property type="entry name" value="Glutathione_Transferase_(cytos"/>
    <property type="match status" value="1"/>
</dbReference>
<evidence type="ECO:0000256" key="1">
    <source>
        <dbReference type="ARBA" id="ARBA00011738"/>
    </source>
</evidence>
<name>A0ABR3I7R4_LOXSC</name>
<sequence>MPAKLYKMDFSPPARAAMMACEIFNVPVEIIDINVPQGDHLTPEYLKMNPCHTIPVFVDGDFVIHDSHAILMYLADAYGDNSPLYPKDIKQRTLVNQKLFFTDGTVFTRLKRITYPAFVHGVRGVSKEILDSLQEVYDFLEAFLSRHKFLALDHITIADIAAYATASGYQYVVPLDTNKYPKVAAWLKEMEKQPYCQKYNAAGDKILGEFLRSVIESK</sequence>
<dbReference type="PANTHER" id="PTHR43969">
    <property type="entry name" value="GLUTATHIONE S TRANSFERASE D10, ISOFORM A-RELATED"/>
    <property type="match status" value="1"/>
</dbReference>
<dbReference type="InterPro" id="IPR036282">
    <property type="entry name" value="Glutathione-S-Trfase_C_sf"/>
</dbReference>
<comment type="subunit">
    <text evidence="1">Homodimer.</text>
</comment>
<dbReference type="InterPro" id="IPR004045">
    <property type="entry name" value="Glutathione_S-Trfase_N"/>
</dbReference>